<protein>
    <submittedName>
        <fullName evidence="3">MCE family protein</fullName>
    </submittedName>
</protein>
<evidence type="ECO:0000313" key="4">
    <source>
        <dbReference type="Proteomes" id="UP000655751"/>
    </source>
</evidence>
<gene>
    <name evidence="3" type="ORF">IT779_17320</name>
</gene>
<accession>A0A931N4A2</accession>
<feature type="domain" description="Mce/MlaD" evidence="1">
    <location>
        <begin position="40"/>
        <end position="113"/>
    </location>
</feature>
<evidence type="ECO:0000259" key="1">
    <source>
        <dbReference type="Pfam" id="PF02470"/>
    </source>
</evidence>
<organism evidence="3 4">
    <name type="scientific">Nocardia bovistercoris</name>
    <dbReference type="NCBI Taxonomy" id="2785916"/>
    <lineage>
        <taxon>Bacteria</taxon>
        <taxon>Bacillati</taxon>
        <taxon>Actinomycetota</taxon>
        <taxon>Actinomycetes</taxon>
        <taxon>Mycobacteriales</taxon>
        <taxon>Nocardiaceae</taxon>
        <taxon>Nocardia</taxon>
    </lineage>
</organism>
<evidence type="ECO:0000313" key="3">
    <source>
        <dbReference type="EMBL" id="MBH0778041.1"/>
    </source>
</evidence>
<dbReference type="AlphaFoldDB" id="A0A931N4A2"/>
<evidence type="ECO:0000259" key="2">
    <source>
        <dbReference type="Pfam" id="PF11887"/>
    </source>
</evidence>
<keyword evidence="4" id="KW-1185">Reference proteome</keyword>
<feature type="domain" description="Mammalian cell entry C-terminal" evidence="2">
    <location>
        <begin position="123"/>
        <end position="305"/>
    </location>
</feature>
<dbReference type="InterPro" id="IPR003399">
    <property type="entry name" value="Mce/MlaD"/>
</dbReference>
<dbReference type="Pfam" id="PF02470">
    <property type="entry name" value="MlaD"/>
    <property type="match status" value="1"/>
</dbReference>
<dbReference type="Pfam" id="PF11887">
    <property type="entry name" value="Mce4_CUP1"/>
    <property type="match status" value="1"/>
</dbReference>
<reference evidence="3" key="1">
    <citation type="submission" date="2020-11" db="EMBL/GenBank/DDBJ databases">
        <title>Nocardia NEAU-351.nov., a novel actinomycete isolated from the cow dung.</title>
        <authorList>
            <person name="Zhang X."/>
        </authorList>
    </citation>
    <scope>NUCLEOTIDE SEQUENCE</scope>
    <source>
        <strain evidence="3">NEAU-351</strain>
    </source>
</reference>
<dbReference type="PANTHER" id="PTHR33371">
    <property type="entry name" value="INTERMEMBRANE PHOSPHOLIPID TRANSPORT SYSTEM BINDING PROTEIN MLAD-RELATED"/>
    <property type="match status" value="1"/>
</dbReference>
<sequence length="339" mass="35786">MARRPLEEQNARVVGVIALAALLAVLAAAIGFNSLGVGERTYEAEFAQAAGLRVGDGVTVAGVQVGAVTGQELAGDRVLVTMRIADDVPLGAETKASIKLTTLLGARYVEVQPAGSGALPNRRIALSHTAVPYDLQEALENATTTFEQVDAAQLGRSLDTLATQLDGVPAVLPEVLTNIRSLAAILGSRRDELGSLLAGVRQLTSVVTEQQGDVTAIMTLGRDLLTDIAGRRQAIELLMSATTRLVDQVRGIVVDDRPKLDQMIDGLNGLLGSLARHDDLLRNTMEILPVAVRNLTNASGNGNSVDFNAPGGVLVDSWMCALSGRAESANLRRYFEDCK</sequence>
<dbReference type="Proteomes" id="UP000655751">
    <property type="component" value="Unassembled WGS sequence"/>
</dbReference>
<dbReference type="EMBL" id="JADMLG010000006">
    <property type="protein sequence ID" value="MBH0778041.1"/>
    <property type="molecule type" value="Genomic_DNA"/>
</dbReference>
<dbReference type="GO" id="GO:0005576">
    <property type="term" value="C:extracellular region"/>
    <property type="evidence" value="ECO:0007669"/>
    <property type="project" value="TreeGrafter"/>
</dbReference>
<name>A0A931N4A2_9NOCA</name>
<dbReference type="InterPro" id="IPR052336">
    <property type="entry name" value="MlaD_Phospholipid_Transporter"/>
</dbReference>
<dbReference type="InterPro" id="IPR024516">
    <property type="entry name" value="Mce_C"/>
</dbReference>
<dbReference type="PANTHER" id="PTHR33371:SF18">
    <property type="entry name" value="MCE-FAMILY PROTEIN MCE3C"/>
    <property type="match status" value="1"/>
</dbReference>
<dbReference type="NCBIfam" id="TIGR00996">
    <property type="entry name" value="Mtu_fam_mce"/>
    <property type="match status" value="1"/>
</dbReference>
<proteinExistence type="predicted"/>
<comment type="caution">
    <text evidence="3">The sequence shown here is derived from an EMBL/GenBank/DDBJ whole genome shotgun (WGS) entry which is preliminary data.</text>
</comment>
<dbReference type="InterPro" id="IPR005693">
    <property type="entry name" value="Mce"/>
</dbReference>